<dbReference type="KEGG" id="cbr:CBG_26050"/>
<dbReference type="RefSeq" id="XP_045097847.1">
    <property type="nucleotide sequence ID" value="XM_045244515.1"/>
</dbReference>
<gene>
    <name evidence="2" type="ORF">CBG26050</name>
    <name evidence="2" type="ORF">CBG_26050</name>
</gene>
<dbReference type="Proteomes" id="UP000008549">
    <property type="component" value="Unassembled WGS sequence"/>
</dbReference>
<name>B6IEE4_CAEBR</name>
<dbReference type="GeneID" id="68917532"/>
<proteinExistence type="predicted"/>
<dbReference type="CTD" id="68917532"/>
<sequence>MQKIKKIHEKMEKKPVMGKNKKRGGNFSDSKFQNFRISEFQNLKISEAENLEI</sequence>
<evidence type="ECO:0000313" key="3">
    <source>
        <dbReference type="Proteomes" id="UP000008549"/>
    </source>
</evidence>
<keyword evidence="3" id="KW-1185">Reference proteome</keyword>
<accession>B6IEE4</accession>
<reference evidence="2 3" key="2">
    <citation type="journal article" date="2011" name="PLoS Genet.">
        <title>Caenorhabditis briggsae recombinant inbred line genotypes reveal inter-strain incompatibility and the evolution of recombination.</title>
        <authorList>
            <person name="Ross J.A."/>
            <person name="Koboldt D.C."/>
            <person name="Staisch J.E."/>
            <person name="Chamberlin H.M."/>
            <person name="Gupta B.P."/>
            <person name="Miller R.D."/>
            <person name="Baird S.E."/>
            <person name="Haag E.S."/>
        </authorList>
    </citation>
    <scope>NUCLEOTIDE SEQUENCE [LARGE SCALE GENOMIC DNA]</scope>
    <source>
        <strain evidence="2 3">AF16</strain>
    </source>
</reference>
<dbReference type="InParanoid" id="B6IEE4"/>
<dbReference type="EMBL" id="HE601477">
    <property type="protein sequence ID" value="CAR98274.1"/>
    <property type="molecule type" value="Genomic_DNA"/>
</dbReference>
<evidence type="ECO:0000256" key="1">
    <source>
        <dbReference type="SAM" id="MobiDB-lite"/>
    </source>
</evidence>
<organism evidence="2 3">
    <name type="scientific">Caenorhabditis briggsae</name>
    <dbReference type="NCBI Taxonomy" id="6238"/>
    <lineage>
        <taxon>Eukaryota</taxon>
        <taxon>Metazoa</taxon>
        <taxon>Ecdysozoa</taxon>
        <taxon>Nematoda</taxon>
        <taxon>Chromadorea</taxon>
        <taxon>Rhabditida</taxon>
        <taxon>Rhabditina</taxon>
        <taxon>Rhabditomorpha</taxon>
        <taxon>Rhabditoidea</taxon>
        <taxon>Rhabditidae</taxon>
        <taxon>Peloderinae</taxon>
        <taxon>Caenorhabditis</taxon>
    </lineage>
</organism>
<evidence type="ECO:0000313" key="2">
    <source>
        <dbReference type="EMBL" id="CAR98274.1"/>
    </source>
</evidence>
<dbReference type="AlphaFoldDB" id="B6IEE4"/>
<reference evidence="2 3" key="1">
    <citation type="journal article" date="2003" name="PLoS Biol.">
        <title>The genome sequence of Caenorhabditis briggsae: a platform for comparative genomics.</title>
        <authorList>
            <person name="Stein L.D."/>
            <person name="Bao Z."/>
            <person name="Blasiar D."/>
            <person name="Blumenthal T."/>
            <person name="Brent M.R."/>
            <person name="Chen N."/>
            <person name="Chinwalla A."/>
            <person name="Clarke L."/>
            <person name="Clee C."/>
            <person name="Coghlan A."/>
            <person name="Coulson A."/>
            <person name="D'Eustachio P."/>
            <person name="Fitch D.H."/>
            <person name="Fulton L.A."/>
            <person name="Fulton R.E."/>
            <person name="Griffiths-Jones S."/>
            <person name="Harris T.W."/>
            <person name="Hillier L.W."/>
            <person name="Kamath R."/>
            <person name="Kuwabara P.E."/>
            <person name="Mardis E.R."/>
            <person name="Marra M.A."/>
            <person name="Miner T.L."/>
            <person name="Minx P."/>
            <person name="Mullikin J.C."/>
            <person name="Plumb R.W."/>
            <person name="Rogers J."/>
            <person name="Schein J.E."/>
            <person name="Sohrmann M."/>
            <person name="Spieth J."/>
            <person name="Stajich J.E."/>
            <person name="Wei C."/>
            <person name="Willey D."/>
            <person name="Wilson R.K."/>
            <person name="Durbin R."/>
            <person name="Waterston R.H."/>
        </authorList>
    </citation>
    <scope>NUCLEOTIDE SEQUENCE [LARGE SCALE GENOMIC DNA]</scope>
    <source>
        <strain evidence="2 3">AF16</strain>
    </source>
</reference>
<protein>
    <submittedName>
        <fullName evidence="2">Protein CBG26050</fullName>
    </submittedName>
</protein>
<dbReference type="HOGENOM" id="CLU_3070682_0_0_1"/>
<feature type="region of interest" description="Disordered" evidence="1">
    <location>
        <begin position="1"/>
        <end position="30"/>
    </location>
</feature>